<dbReference type="GO" id="GO:0005737">
    <property type="term" value="C:cytoplasm"/>
    <property type="evidence" value="ECO:0007669"/>
    <property type="project" value="UniProtKB-SubCell"/>
</dbReference>
<dbReference type="EMBL" id="FOYS01000002">
    <property type="protein sequence ID" value="SFR46793.1"/>
    <property type="molecule type" value="Genomic_DNA"/>
</dbReference>
<keyword evidence="1 8" id="KW-0963">Cytoplasm</keyword>
<dbReference type="Gene3D" id="3.90.550.10">
    <property type="entry name" value="Spore Coat Polysaccharide Biosynthesis Protein SpsA, Chain A"/>
    <property type="match status" value="1"/>
</dbReference>
<comment type="similarity">
    <text evidence="8">Belongs to the MobA family.</text>
</comment>
<dbReference type="GO" id="GO:0006777">
    <property type="term" value="P:Mo-molybdopterin cofactor biosynthetic process"/>
    <property type="evidence" value="ECO:0007669"/>
    <property type="project" value="UniProtKB-KW"/>
</dbReference>
<dbReference type="InterPro" id="IPR013482">
    <property type="entry name" value="Molybde_CF_guanTrfase"/>
</dbReference>
<keyword evidence="5 8" id="KW-0460">Magnesium</keyword>
<keyword evidence="6 8" id="KW-0342">GTP-binding</keyword>
<comment type="catalytic activity">
    <reaction evidence="8">
        <text>Mo-molybdopterin + GTP + H(+) = Mo-molybdopterin guanine dinucleotide + diphosphate</text>
        <dbReference type="Rhea" id="RHEA:34243"/>
        <dbReference type="ChEBI" id="CHEBI:15378"/>
        <dbReference type="ChEBI" id="CHEBI:33019"/>
        <dbReference type="ChEBI" id="CHEBI:37565"/>
        <dbReference type="ChEBI" id="CHEBI:71302"/>
        <dbReference type="ChEBI" id="CHEBI:71310"/>
        <dbReference type="EC" id="2.7.7.77"/>
    </reaction>
</comment>
<comment type="subcellular location">
    <subcellularLocation>
        <location evidence="8">Cytoplasm</location>
    </subcellularLocation>
</comment>
<evidence type="ECO:0000256" key="4">
    <source>
        <dbReference type="ARBA" id="ARBA00022741"/>
    </source>
</evidence>
<evidence type="ECO:0000313" key="11">
    <source>
        <dbReference type="Proteomes" id="UP000243250"/>
    </source>
</evidence>
<evidence type="ECO:0000256" key="3">
    <source>
        <dbReference type="ARBA" id="ARBA00022723"/>
    </source>
</evidence>
<evidence type="ECO:0000256" key="6">
    <source>
        <dbReference type="ARBA" id="ARBA00023134"/>
    </source>
</evidence>
<proteinExistence type="inferred from homology"/>
<gene>
    <name evidence="8" type="primary">mobA</name>
    <name evidence="10" type="ORF">SAMN04488124_1654</name>
</gene>
<dbReference type="RefSeq" id="WP_089879056.1">
    <property type="nucleotide sequence ID" value="NZ_FOYS01000002.1"/>
</dbReference>
<comment type="cofactor">
    <cofactor evidence="8">
        <name>Mg(2+)</name>
        <dbReference type="ChEBI" id="CHEBI:18420"/>
    </cofactor>
</comment>
<evidence type="ECO:0000259" key="9">
    <source>
        <dbReference type="Pfam" id="PF12804"/>
    </source>
</evidence>
<keyword evidence="3 8" id="KW-0479">Metal-binding</keyword>
<organism evidence="10 11">
    <name type="scientific">Halogeometricum limi</name>
    <dbReference type="NCBI Taxonomy" id="555875"/>
    <lineage>
        <taxon>Archaea</taxon>
        <taxon>Methanobacteriati</taxon>
        <taxon>Methanobacteriota</taxon>
        <taxon>Stenosarchaea group</taxon>
        <taxon>Halobacteria</taxon>
        <taxon>Halobacteriales</taxon>
        <taxon>Haloferacaceae</taxon>
        <taxon>Halogeometricum</taxon>
    </lineage>
</organism>
<keyword evidence="2 8" id="KW-0808">Transferase</keyword>
<dbReference type="InterPro" id="IPR025877">
    <property type="entry name" value="MobA-like_NTP_Trfase"/>
</dbReference>
<keyword evidence="7 8" id="KW-0501">Molybdenum cofactor biosynthesis</keyword>
<evidence type="ECO:0000256" key="1">
    <source>
        <dbReference type="ARBA" id="ARBA00022490"/>
    </source>
</evidence>
<name>A0A1I6GX03_9EURY</name>
<evidence type="ECO:0000313" key="10">
    <source>
        <dbReference type="EMBL" id="SFR46793.1"/>
    </source>
</evidence>
<reference evidence="11" key="1">
    <citation type="submission" date="2016-10" db="EMBL/GenBank/DDBJ databases">
        <authorList>
            <person name="Varghese N."/>
            <person name="Submissions S."/>
        </authorList>
    </citation>
    <scope>NUCLEOTIDE SEQUENCE [LARGE SCALE GENOMIC DNA]</scope>
    <source>
        <strain evidence="11">CGMCC 1.8711</strain>
    </source>
</reference>
<comment type="function">
    <text evidence="8">Transfers a GMP moiety from GTP to Mo-molybdopterin (Mo-MPT) cofactor (Moco or molybdenum cofactor) to form Mo-molybdopterin guanine dinucleotide (Mo-MGD) cofactor.</text>
</comment>
<evidence type="ECO:0000256" key="2">
    <source>
        <dbReference type="ARBA" id="ARBA00022679"/>
    </source>
</evidence>
<evidence type="ECO:0000256" key="8">
    <source>
        <dbReference type="HAMAP-Rule" id="MF_00316"/>
    </source>
</evidence>
<dbReference type="OrthoDB" id="28434at2157"/>
<dbReference type="PANTHER" id="PTHR19136:SF81">
    <property type="entry name" value="MOLYBDENUM COFACTOR GUANYLYLTRANSFERASE"/>
    <property type="match status" value="1"/>
</dbReference>
<dbReference type="AlphaFoldDB" id="A0A1I6GX03"/>
<dbReference type="CDD" id="cd02503">
    <property type="entry name" value="MobA"/>
    <property type="match status" value="1"/>
</dbReference>
<evidence type="ECO:0000256" key="7">
    <source>
        <dbReference type="ARBA" id="ARBA00023150"/>
    </source>
</evidence>
<comment type="caution">
    <text evidence="8">Lacks conserved residue(s) required for the propagation of feature annotation.</text>
</comment>
<keyword evidence="4 8" id="KW-0547">Nucleotide-binding</keyword>
<keyword evidence="11" id="KW-1185">Reference proteome</keyword>
<dbReference type="EC" id="2.7.7.77" evidence="8"/>
<dbReference type="Proteomes" id="UP000243250">
    <property type="component" value="Unassembled WGS sequence"/>
</dbReference>
<dbReference type="Pfam" id="PF12804">
    <property type="entry name" value="NTP_transf_3"/>
    <property type="match status" value="1"/>
</dbReference>
<dbReference type="GO" id="GO:0046872">
    <property type="term" value="F:metal ion binding"/>
    <property type="evidence" value="ECO:0007669"/>
    <property type="project" value="UniProtKB-KW"/>
</dbReference>
<protein>
    <recommendedName>
        <fullName evidence="8">Probable molybdenum cofactor guanylyltransferase</fullName>
        <shortName evidence="8">MoCo guanylyltransferase</shortName>
        <ecNumber evidence="8">2.7.7.77</ecNumber>
    </recommendedName>
    <alternativeName>
        <fullName evidence="8">GTP:molybdopterin guanylyltransferase</fullName>
    </alternativeName>
    <alternativeName>
        <fullName evidence="8">Mo-MPT guanylyltransferase</fullName>
    </alternativeName>
    <alternativeName>
        <fullName evidence="8">Molybdopterin guanylyltransferase</fullName>
    </alternativeName>
    <alternativeName>
        <fullName evidence="8">Molybdopterin-guanine dinucleotide synthase</fullName>
        <shortName evidence="8">MGD synthase</shortName>
    </alternativeName>
</protein>
<comment type="domain">
    <text evidence="8">The N-terminal domain determines nucleotide recognition and specific binding, while the C-terminal domain determines the specific binding to the target protein.</text>
</comment>
<feature type="binding site" evidence="8">
    <location>
        <position position="112"/>
    </location>
    <ligand>
        <name>Mg(2+)</name>
        <dbReference type="ChEBI" id="CHEBI:18420"/>
    </ligand>
</feature>
<dbReference type="STRING" id="555875.SAMN04488124_1654"/>
<feature type="binding site" evidence="8">
    <location>
        <position position="58"/>
    </location>
    <ligand>
        <name>GTP</name>
        <dbReference type="ChEBI" id="CHEBI:37565"/>
    </ligand>
</feature>
<dbReference type="GO" id="GO:0005525">
    <property type="term" value="F:GTP binding"/>
    <property type="evidence" value="ECO:0007669"/>
    <property type="project" value="UniProtKB-UniRule"/>
</dbReference>
<dbReference type="SUPFAM" id="SSF53448">
    <property type="entry name" value="Nucleotide-diphospho-sugar transferases"/>
    <property type="match status" value="1"/>
</dbReference>
<accession>A0A1I6GX03</accession>
<keyword evidence="10" id="KW-0548">Nucleotidyltransferase</keyword>
<feature type="binding site" evidence="8">
    <location>
        <begin position="17"/>
        <end position="19"/>
    </location>
    <ligand>
        <name>GTP</name>
        <dbReference type="ChEBI" id="CHEBI:37565"/>
    </ligand>
</feature>
<feature type="domain" description="MobA-like NTP transferase" evidence="9">
    <location>
        <begin position="14"/>
        <end position="175"/>
    </location>
</feature>
<dbReference type="GO" id="GO:0061603">
    <property type="term" value="F:molybdenum cofactor guanylyltransferase activity"/>
    <property type="evidence" value="ECO:0007669"/>
    <property type="project" value="UniProtKB-EC"/>
</dbReference>
<dbReference type="PANTHER" id="PTHR19136">
    <property type="entry name" value="MOLYBDENUM COFACTOR GUANYLYLTRANSFERASE"/>
    <property type="match status" value="1"/>
</dbReference>
<feature type="binding site" evidence="8">
    <location>
        <position position="30"/>
    </location>
    <ligand>
        <name>GTP</name>
        <dbReference type="ChEBI" id="CHEBI:37565"/>
    </ligand>
</feature>
<dbReference type="InterPro" id="IPR029044">
    <property type="entry name" value="Nucleotide-diphossugar_trans"/>
</dbReference>
<dbReference type="HAMAP" id="MF_00316">
    <property type="entry name" value="MobA"/>
    <property type="match status" value="1"/>
</dbReference>
<sequence length="214" mass="23180">MSDEPIREDPTREGVVLGGGYSTRFGEADKALAELAGKPLVRHVVDRLATVCDRLVVNCRDEQVDELRAAVDGCGVPVAMAPDPVPDRGPMAGIQTGLEGVDAEYAAVVACDMPFVDPAFVSYLFSRAAGHDAAVPQRDDQWFQTTQAVYRADAMAAACGRALDRGEGRIVAALDELDDWVTVTDAEIRDHAAPETFDNVNTREEYEAARERLE</sequence>
<evidence type="ECO:0000256" key="5">
    <source>
        <dbReference type="ARBA" id="ARBA00022842"/>
    </source>
</evidence>
<feature type="binding site" evidence="8">
    <location>
        <position position="112"/>
    </location>
    <ligand>
        <name>GTP</name>
        <dbReference type="ChEBI" id="CHEBI:37565"/>
    </ligand>
</feature>